<feature type="transmembrane region" description="Helical" evidence="1">
    <location>
        <begin position="53"/>
        <end position="73"/>
    </location>
</feature>
<dbReference type="RefSeq" id="WP_167464129.1">
    <property type="nucleotide sequence ID" value="NZ_CP046171.1"/>
</dbReference>
<feature type="transmembrane region" description="Helical" evidence="1">
    <location>
        <begin position="195"/>
        <end position="214"/>
    </location>
</feature>
<feature type="transmembrane region" description="Helical" evidence="1">
    <location>
        <begin position="166"/>
        <end position="183"/>
    </location>
</feature>
<dbReference type="InterPro" id="IPR050879">
    <property type="entry name" value="Acyltransferase_3"/>
</dbReference>
<evidence type="ECO:0000259" key="3">
    <source>
        <dbReference type="Pfam" id="PF19040"/>
    </source>
</evidence>
<feature type="transmembrane region" description="Helical" evidence="1">
    <location>
        <begin position="380"/>
        <end position="404"/>
    </location>
</feature>
<keyword evidence="4" id="KW-0012">Acyltransferase</keyword>
<feature type="transmembrane region" description="Helical" evidence="1">
    <location>
        <begin position="94"/>
        <end position="114"/>
    </location>
</feature>
<dbReference type="Pfam" id="PF19040">
    <property type="entry name" value="SGNH"/>
    <property type="match status" value="1"/>
</dbReference>
<feature type="transmembrane region" description="Helical" evidence="1">
    <location>
        <begin position="321"/>
        <end position="338"/>
    </location>
</feature>
<dbReference type="InterPro" id="IPR043968">
    <property type="entry name" value="SGNH"/>
</dbReference>
<keyword evidence="1" id="KW-1133">Transmembrane helix</keyword>
<evidence type="ECO:0000256" key="1">
    <source>
        <dbReference type="SAM" id="Phobius"/>
    </source>
</evidence>
<dbReference type="GO" id="GO:0016020">
    <property type="term" value="C:membrane"/>
    <property type="evidence" value="ECO:0007669"/>
    <property type="project" value="TreeGrafter"/>
</dbReference>
<feature type="transmembrane region" description="Helical" evidence="1">
    <location>
        <begin position="277"/>
        <end position="300"/>
    </location>
</feature>
<keyword evidence="4" id="KW-0808">Transferase</keyword>
<feature type="transmembrane region" description="Helical" evidence="1">
    <location>
        <begin position="220"/>
        <end position="244"/>
    </location>
</feature>
<proteinExistence type="predicted"/>
<name>A0A6G9XVS1_NOCBR</name>
<feature type="domain" description="SGNH" evidence="3">
    <location>
        <begin position="489"/>
        <end position="711"/>
    </location>
</feature>
<protein>
    <submittedName>
        <fullName evidence="4">Acyltransferase family protein</fullName>
    </submittedName>
</protein>
<evidence type="ECO:0000259" key="2">
    <source>
        <dbReference type="Pfam" id="PF01757"/>
    </source>
</evidence>
<gene>
    <name evidence="4" type="ORF">F5X71_24360</name>
</gene>
<dbReference type="Pfam" id="PF01757">
    <property type="entry name" value="Acyl_transf_3"/>
    <property type="match status" value="1"/>
</dbReference>
<feature type="domain" description="Acyltransferase 3" evidence="2">
    <location>
        <begin position="28"/>
        <end position="360"/>
    </location>
</feature>
<accession>A0A6G9XVS1</accession>
<dbReference type="GO" id="GO:0016747">
    <property type="term" value="F:acyltransferase activity, transferring groups other than amino-acyl groups"/>
    <property type="evidence" value="ECO:0007669"/>
    <property type="project" value="InterPro"/>
</dbReference>
<feature type="transmembrane region" description="Helical" evidence="1">
    <location>
        <begin position="251"/>
        <end position="271"/>
    </location>
</feature>
<dbReference type="GO" id="GO:0009103">
    <property type="term" value="P:lipopolysaccharide biosynthetic process"/>
    <property type="evidence" value="ECO:0007669"/>
    <property type="project" value="TreeGrafter"/>
</dbReference>
<dbReference type="PANTHER" id="PTHR23028:SF53">
    <property type="entry name" value="ACYL_TRANSF_3 DOMAIN-CONTAINING PROTEIN"/>
    <property type="match status" value="1"/>
</dbReference>
<reference evidence="4 5" key="1">
    <citation type="journal article" date="2019" name="ACS Chem. Biol.">
        <title>Identification and Mobilization of a Cryptic Antibiotic Biosynthesis Gene Locus from a Human-Pathogenic Nocardia Isolate.</title>
        <authorList>
            <person name="Herisse M."/>
            <person name="Ishida K."/>
            <person name="Porter J.L."/>
            <person name="Howden B."/>
            <person name="Hertweck C."/>
            <person name="Stinear T.P."/>
            <person name="Pidot S.J."/>
        </authorList>
    </citation>
    <scope>NUCLEOTIDE SEQUENCE [LARGE SCALE GENOMIC DNA]</scope>
    <source>
        <strain evidence="4 5">AUSMDU00024985</strain>
    </source>
</reference>
<feature type="transmembrane region" description="Helical" evidence="1">
    <location>
        <begin position="344"/>
        <end position="365"/>
    </location>
</feature>
<organism evidence="4 5">
    <name type="scientific">Nocardia brasiliensis</name>
    <dbReference type="NCBI Taxonomy" id="37326"/>
    <lineage>
        <taxon>Bacteria</taxon>
        <taxon>Bacillati</taxon>
        <taxon>Actinomycetota</taxon>
        <taxon>Actinomycetes</taxon>
        <taxon>Mycobacteriales</taxon>
        <taxon>Nocardiaceae</taxon>
        <taxon>Nocardia</taxon>
    </lineage>
</organism>
<keyword evidence="1" id="KW-0812">Transmembrane</keyword>
<evidence type="ECO:0000313" key="5">
    <source>
        <dbReference type="Proteomes" id="UP000501705"/>
    </source>
</evidence>
<dbReference type="Proteomes" id="UP000501705">
    <property type="component" value="Chromosome"/>
</dbReference>
<dbReference type="InterPro" id="IPR002656">
    <property type="entry name" value="Acyl_transf_3_dom"/>
</dbReference>
<sequence length="721" mass="75807">MTRTATRERVIRQADSVPRISHAQFRPDVEGLRAVAVLAVIAFHTGLGGVSGGFAGVDVFFVISGFLITGMLWREVSATGTIALARFYGGRARRLLPAAGIVLVATAIAAVSALPPLQARTVLGDGIAGAMYVGNIRLAMQGTDYLAADAPPSPFQHYWSLGVEEQFYLLWPALLVGLAWCLARRRAAGATPVPYAIALAFIAAVSFALALHWTRTLPPWAFFTLPARAWELAAGGLVALSIPVWRRLPELVAAGLGWLGLGAIVLAYLCLDEHTPYPGIAALLPVLGAAALIAAGCAAPRHGVGRVLSAAPLRAIGRLSYSWYLWHWPVLLLAPRLLGHGLGTIGVLGAVAVSAGLAMLTLWLVEDPVRFAVALRRSPAFSLVCGGVVTAAVVCVAVALLALVPAPVGRGAAADALTVTSAPAAAATGPADPHEVSVRQLTEQVQAAIAASAELRSVPSNLDPSLADAPGDKAKVFGNGCVRSWLDVGQPECVAGDPGSATRVALVGDSHAAMWSPAFEQIAAQRQWRLETMSKVTCPLLELPITSPYLDREYTECVRWRGEVMDRLRAERPRLIVVSMSRRYGGDFGFTTYDQAWTDSLTRLTARLRATGATVLVLGPIPDPHSTAPTCLSAHLDDAVACAPARPVAVDDAGIAAERTAVTAGGAQYADLTELFCTARRCPLITGNALIYRDDNHLTVTYAKALTPVLAALADRALAAP</sequence>
<dbReference type="PANTHER" id="PTHR23028">
    <property type="entry name" value="ACETYLTRANSFERASE"/>
    <property type="match status" value="1"/>
</dbReference>
<keyword evidence="1" id="KW-0472">Membrane</keyword>
<evidence type="ECO:0000313" key="4">
    <source>
        <dbReference type="EMBL" id="QIS05034.1"/>
    </source>
</evidence>
<dbReference type="AlphaFoldDB" id="A0A6G9XVS1"/>
<dbReference type="EMBL" id="CP046171">
    <property type="protein sequence ID" value="QIS05034.1"/>
    <property type="molecule type" value="Genomic_DNA"/>
</dbReference>
<feature type="transmembrane region" description="Helical" evidence="1">
    <location>
        <begin position="31"/>
        <end position="47"/>
    </location>
</feature>